<gene>
    <name evidence="2" type="ORF">AsFPU1_1437</name>
</gene>
<dbReference type="Pfam" id="PF05685">
    <property type="entry name" value="Uma2"/>
    <property type="match status" value="1"/>
</dbReference>
<comment type="caution">
    <text evidence="2">The sequence shown here is derived from an EMBL/GenBank/DDBJ whole genome shotgun (WGS) entry which is preliminary data.</text>
</comment>
<name>A0A401IFP7_APHSA</name>
<reference evidence="3" key="1">
    <citation type="submission" date="2017-05" db="EMBL/GenBank/DDBJ databases">
        <title>Physiological properties and genetic analysis related to exopolysaccharide production of fresh-water unicellular cyanobacterium Aphanothece sacrum, Suizenji Nori, that has been cultured as a food source in Japan.</title>
        <authorList>
            <person name="Kanesaki Y."/>
            <person name="Yoshikawa S."/>
            <person name="Ohki K."/>
        </authorList>
    </citation>
    <scope>NUCLEOTIDE SEQUENCE [LARGE SCALE GENOMIC DNA]</scope>
    <source>
        <strain evidence="3">FPU1</strain>
    </source>
</reference>
<proteinExistence type="predicted"/>
<dbReference type="EMBL" id="BDQK01000005">
    <property type="protein sequence ID" value="GBF80036.1"/>
    <property type="molecule type" value="Genomic_DNA"/>
</dbReference>
<dbReference type="InterPro" id="IPR011335">
    <property type="entry name" value="Restrct_endonuc-II-like"/>
</dbReference>
<evidence type="ECO:0000259" key="1">
    <source>
        <dbReference type="Pfam" id="PF05685"/>
    </source>
</evidence>
<dbReference type="InterPro" id="IPR008538">
    <property type="entry name" value="Uma2"/>
</dbReference>
<feature type="domain" description="Putative restriction endonuclease" evidence="1">
    <location>
        <begin position="12"/>
        <end position="131"/>
    </location>
</feature>
<dbReference type="InterPro" id="IPR012296">
    <property type="entry name" value="Nuclease_put_TT1808"/>
</dbReference>
<protein>
    <recommendedName>
        <fullName evidence="1">Putative restriction endonuclease domain-containing protein</fullName>
    </recommendedName>
</protein>
<dbReference type="AlphaFoldDB" id="A0A401IFP7"/>
<dbReference type="PANTHER" id="PTHR36558:SF1">
    <property type="entry name" value="RESTRICTION ENDONUCLEASE DOMAIN-CONTAINING PROTEIN-RELATED"/>
    <property type="match status" value="1"/>
</dbReference>
<accession>A0A401IFP7</accession>
<dbReference type="Gene3D" id="3.90.1570.10">
    <property type="entry name" value="tt1808, chain A"/>
    <property type="match status" value="1"/>
</dbReference>
<dbReference type="PANTHER" id="PTHR36558">
    <property type="entry name" value="GLR1098 PROTEIN"/>
    <property type="match status" value="1"/>
</dbReference>
<dbReference type="RefSeq" id="WP_368665963.1">
    <property type="nucleotide sequence ID" value="NZ_BDQK01000005.1"/>
</dbReference>
<dbReference type="SUPFAM" id="SSF52980">
    <property type="entry name" value="Restriction endonuclease-like"/>
    <property type="match status" value="1"/>
</dbReference>
<dbReference type="Proteomes" id="UP000287247">
    <property type="component" value="Unassembled WGS sequence"/>
</dbReference>
<organism evidence="2 3">
    <name type="scientific">Aphanothece sacrum FPU1</name>
    <dbReference type="NCBI Taxonomy" id="1920663"/>
    <lineage>
        <taxon>Bacteria</taxon>
        <taxon>Bacillati</taxon>
        <taxon>Cyanobacteriota</taxon>
        <taxon>Cyanophyceae</taxon>
        <taxon>Oscillatoriophycideae</taxon>
        <taxon>Chroococcales</taxon>
        <taxon>Aphanothecaceae</taxon>
        <taxon>Aphanothece</taxon>
    </lineage>
</organism>
<keyword evidence="3" id="KW-1185">Reference proteome</keyword>
<evidence type="ECO:0000313" key="2">
    <source>
        <dbReference type="EMBL" id="GBF80036.1"/>
    </source>
</evidence>
<sequence length="134" mass="15678">MTSIVKQCYYTPEEYLTQEELSDFRNEYIDGEIIPMTGGTQNHNEIAGNFYTSLKVALRGQNYKVYITDLRLWIPNYRVYTYPDIMVIKGQPILVENRQDNVTNPTLIIEILSKSTKNYDQGDKFDYYSSLSTF</sequence>
<evidence type="ECO:0000313" key="3">
    <source>
        <dbReference type="Proteomes" id="UP000287247"/>
    </source>
</evidence>
<dbReference type="CDD" id="cd06260">
    <property type="entry name" value="DUF820-like"/>
    <property type="match status" value="1"/>
</dbReference>